<evidence type="ECO:0000313" key="10">
    <source>
        <dbReference type="EMBL" id="GET41125.1"/>
    </source>
</evidence>
<dbReference type="SMART" id="SM00387">
    <property type="entry name" value="HATPase_c"/>
    <property type="match status" value="1"/>
</dbReference>
<dbReference type="SUPFAM" id="SSF54631">
    <property type="entry name" value="CBS-domain pair"/>
    <property type="match status" value="2"/>
</dbReference>
<dbReference type="InterPro" id="IPR046342">
    <property type="entry name" value="CBS_dom_sf"/>
</dbReference>
<evidence type="ECO:0000256" key="7">
    <source>
        <dbReference type="SAM" id="Coils"/>
    </source>
</evidence>
<gene>
    <name evidence="10" type="ORF">MiSe_59370</name>
</gene>
<feature type="coiled-coil region" evidence="7">
    <location>
        <begin position="278"/>
        <end position="373"/>
    </location>
</feature>
<dbReference type="InterPro" id="IPR003594">
    <property type="entry name" value="HATPase_dom"/>
</dbReference>
<dbReference type="InterPro" id="IPR013656">
    <property type="entry name" value="PAS_4"/>
</dbReference>
<evidence type="ECO:0000256" key="5">
    <source>
        <dbReference type="ARBA" id="ARBA00023012"/>
    </source>
</evidence>
<dbReference type="PROSITE" id="PS51371">
    <property type="entry name" value="CBS"/>
    <property type="match status" value="4"/>
</dbReference>
<reference evidence="10" key="1">
    <citation type="submission" date="2019-10" db="EMBL/GenBank/DDBJ databases">
        <title>Draft genome sequece of Microseira wollei NIES-4236.</title>
        <authorList>
            <person name="Yamaguchi H."/>
            <person name="Suzuki S."/>
            <person name="Kawachi M."/>
        </authorList>
    </citation>
    <scope>NUCLEOTIDE SEQUENCE</scope>
    <source>
        <strain evidence="10">NIES-4236</strain>
    </source>
</reference>
<keyword evidence="11" id="KW-1185">Reference proteome</keyword>
<dbReference type="Gene3D" id="1.10.287.130">
    <property type="match status" value="1"/>
</dbReference>
<evidence type="ECO:0000259" key="9">
    <source>
        <dbReference type="PROSITE" id="PS51371"/>
    </source>
</evidence>
<comment type="catalytic activity">
    <reaction evidence="1">
        <text>ATP + protein L-histidine = ADP + protein N-phospho-L-histidine.</text>
        <dbReference type="EC" id="2.7.13.3"/>
    </reaction>
</comment>
<dbReference type="SMART" id="SM00116">
    <property type="entry name" value="CBS"/>
    <property type="match status" value="4"/>
</dbReference>
<name>A0AAV3XLT4_9CYAN</name>
<protein>
    <recommendedName>
        <fullName evidence="2">histidine kinase</fullName>
        <ecNumber evidence="2">2.7.13.3</ecNumber>
    </recommendedName>
</protein>
<proteinExistence type="predicted"/>
<dbReference type="Proteomes" id="UP001050975">
    <property type="component" value="Unassembled WGS sequence"/>
</dbReference>
<dbReference type="PANTHER" id="PTHR43065:SF48">
    <property type="entry name" value="HISTIDINE KINASE"/>
    <property type="match status" value="1"/>
</dbReference>
<dbReference type="PRINTS" id="PR00344">
    <property type="entry name" value="BCTRLSENSOR"/>
</dbReference>
<dbReference type="InterPro" id="IPR003661">
    <property type="entry name" value="HisK_dim/P_dom"/>
</dbReference>
<dbReference type="Gene3D" id="3.30.565.10">
    <property type="entry name" value="Histidine kinase-like ATPase, C-terminal domain"/>
    <property type="match status" value="1"/>
</dbReference>
<evidence type="ECO:0000313" key="11">
    <source>
        <dbReference type="Proteomes" id="UP001050975"/>
    </source>
</evidence>
<feature type="domain" description="CBS" evidence="9">
    <location>
        <begin position="219"/>
        <end position="277"/>
    </location>
</feature>
<evidence type="ECO:0000256" key="6">
    <source>
        <dbReference type="PROSITE-ProRule" id="PRU00703"/>
    </source>
</evidence>
<dbReference type="AlphaFoldDB" id="A0AAV3XLT4"/>
<dbReference type="EC" id="2.7.13.3" evidence="2"/>
<evidence type="ECO:0000256" key="4">
    <source>
        <dbReference type="ARBA" id="ARBA00022777"/>
    </source>
</evidence>
<sequence>MSPNLSDNQTLIEQALERHPLMMPPGTPLSEAIATMSRTGASYTLITQQEKLLGILTERDVVRLAISDKPLEEMTVSEVMTQNLITCPRDRADNIFDLLTLLHSAQIRHLPITDADGKLLGVLTGESLRAVLKPTDLLQMGRVADIMTKTVTTATPETSVFDVAQLMATQRRSCVAICTQETRFLEGFLKPVGIITERDIVKFAAQNIDLAQTKAETVMTSPLLPVGSDATLWEANQKMQQHRIRRLVVVDQAGYLVGIVTQTNLLQALDPAQMYATVELLQQTIGEKTRTLQQMNEQMQQAEAQLRQVNENLEAQVQARTKELMAANAQLMQALQERTAAETEVRRLNAILEQRVEERTAQLQETNQKLLQEIRDRQLLNEHLEASKNRMRAVFAGMNDIILVLDRQRNIEAMPTNTSSAYPSEWDMISETMAQLFQHENGSIWWQQVERVLETQQTINFDYKLSVGEGEIWFTANISPLSSNWAIWVARDISDRKIAEIALRHKNEELAHTLQKLQLAQQELIQSEKMAVLGQLVAGVAHEINTPLGAIRSSVQNIVDFLTHNLEKLPQFFQNLSQERGEEFFALLRKSSQQSTLFSSKQRRQLKKALRQQLEDRAIENPDTVADTLVDMGIYDQIEPFLPLLQDRNILRTAYQISTLQTSAQTIVTAAERAAKVVFALKTYTHDNPGGEKVLANITEGIETVLILYSNQIKQSVEIVRNYEQNLPYILCYADELNQVWTNLIHNALQAMNYKGTLKIDIGQQDNQIRVSFTDNGIGIPEEIMPKIFQPFFTTKPAGVGSGLGLDIVKKIVEKHGGEIQVETVPGQTKFTVFLPL</sequence>
<feature type="domain" description="CBS" evidence="9">
    <location>
        <begin position="147"/>
        <end position="210"/>
    </location>
</feature>
<dbReference type="Pfam" id="PF02518">
    <property type="entry name" value="HATPase_c"/>
    <property type="match status" value="1"/>
</dbReference>
<organism evidence="10 11">
    <name type="scientific">Microseira wollei NIES-4236</name>
    <dbReference type="NCBI Taxonomy" id="2530354"/>
    <lineage>
        <taxon>Bacteria</taxon>
        <taxon>Bacillati</taxon>
        <taxon>Cyanobacteriota</taxon>
        <taxon>Cyanophyceae</taxon>
        <taxon>Oscillatoriophycideae</taxon>
        <taxon>Aerosakkonematales</taxon>
        <taxon>Aerosakkonemataceae</taxon>
        <taxon>Microseira</taxon>
    </lineage>
</organism>
<dbReference type="PANTHER" id="PTHR43065">
    <property type="entry name" value="SENSOR HISTIDINE KINASE"/>
    <property type="match status" value="1"/>
</dbReference>
<dbReference type="GO" id="GO:0000155">
    <property type="term" value="F:phosphorelay sensor kinase activity"/>
    <property type="evidence" value="ECO:0007669"/>
    <property type="project" value="InterPro"/>
</dbReference>
<dbReference type="InterPro" id="IPR004358">
    <property type="entry name" value="Sig_transdc_His_kin-like_C"/>
</dbReference>
<keyword evidence="3" id="KW-0597">Phosphoprotein</keyword>
<dbReference type="SUPFAM" id="SSF55785">
    <property type="entry name" value="PYP-like sensor domain (PAS domain)"/>
    <property type="match status" value="1"/>
</dbReference>
<evidence type="ECO:0000256" key="3">
    <source>
        <dbReference type="ARBA" id="ARBA00022553"/>
    </source>
</evidence>
<keyword evidence="4 10" id="KW-0418">Kinase</keyword>
<dbReference type="InterPro" id="IPR005467">
    <property type="entry name" value="His_kinase_dom"/>
</dbReference>
<dbReference type="InterPro" id="IPR000644">
    <property type="entry name" value="CBS_dom"/>
</dbReference>
<keyword evidence="6" id="KW-0129">CBS domain</keyword>
<keyword evidence="7" id="KW-0175">Coiled coil</keyword>
<dbReference type="InterPro" id="IPR035965">
    <property type="entry name" value="PAS-like_dom_sf"/>
</dbReference>
<comment type="caution">
    <text evidence="10">The sequence shown here is derived from an EMBL/GenBank/DDBJ whole genome shotgun (WGS) entry which is preliminary data.</text>
</comment>
<dbReference type="Gene3D" id="3.10.580.10">
    <property type="entry name" value="CBS-domain"/>
    <property type="match status" value="2"/>
</dbReference>
<dbReference type="InterPro" id="IPR036097">
    <property type="entry name" value="HisK_dim/P_sf"/>
</dbReference>
<dbReference type="Pfam" id="PF08448">
    <property type="entry name" value="PAS_4"/>
    <property type="match status" value="1"/>
</dbReference>
<feature type="domain" description="Histidine kinase" evidence="8">
    <location>
        <begin position="539"/>
        <end position="837"/>
    </location>
</feature>
<dbReference type="Gene3D" id="3.30.450.20">
    <property type="entry name" value="PAS domain"/>
    <property type="match status" value="1"/>
</dbReference>
<dbReference type="PROSITE" id="PS50109">
    <property type="entry name" value="HIS_KIN"/>
    <property type="match status" value="1"/>
</dbReference>
<dbReference type="CDD" id="cd00082">
    <property type="entry name" value="HisKA"/>
    <property type="match status" value="1"/>
</dbReference>
<keyword evidence="4 10" id="KW-0808">Transferase</keyword>
<dbReference type="EMBL" id="BLAY01000110">
    <property type="protein sequence ID" value="GET41125.1"/>
    <property type="molecule type" value="Genomic_DNA"/>
</dbReference>
<accession>A0AAV3XLT4</accession>
<dbReference type="Pfam" id="PF00571">
    <property type="entry name" value="CBS"/>
    <property type="match status" value="4"/>
</dbReference>
<keyword evidence="5" id="KW-0902">Two-component regulatory system</keyword>
<dbReference type="InterPro" id="IPR036890">
    <property type="entry name" value="HATPase_C_sf"/>
</dbReference>
<dbReference type="SUPFAM" id="SSF55874">
    <property type="entry name" value="ATPase domain of HSP90 chaperone/DNA topoisomerase II/histidine kinase"/>
    <property type="match status" value="1"/>
</dbReference>
<evidence type="ECO:0000259" key="8">
    <source>
        <dbReference type="PROSITE" id="PS50109"/>
    </source>
</evidence>
<dbReference type="RefSeq" id="WP_226587341.1">
    <property type="nucleotide sequence ID" value="NZ_BLAY01000110.1"/>
</dbReference>
<evidence type="ECO:0000256" key="2">
    <source>
        <dbReference type="ARBA" id="ARBA00012438"/>
    </source>
</evidence>
<feature type="domain" description="CBS" evidence="9">
    <location>
        <begin position="80"/>
        <end position="140"/>
    </location>
</feature>
<dbReference type="SUPFAM" id="SSF47384">
    <property type="entry name" value="Homodimeric domain of signal transducing histidine kinase"/>
    <property type="match status" value="1"/>
</dbReference>
<dbReference type="CDD" id="cd17774">
    <property type="entry name" value="CBS_two-component_sensor_histidine_kinase_repeat2"/>
    <property type="match status" value="1"/>
</dbReference>
<evidence type="ECO:0000256" key="1">
    <source>
        <dbReference type="ARBA" id="ARBA00000085"/>
    </source>
</evidence>
<feature type="domain" description="CBS" evidence="9">
    <location>
        <begin position="16"/>
        <end position="73"/>
    </location>
</feature>